<evidence type="ECO:0000313" key="2">
    <source>
        <dbReference type="EMBL" id="RLY93906.1"/>
    </source>
</evidence>
<keyword evidence="3" id="KW-1185">Reference proteome</keyword>
<dbReference type="RefSeq" id="WP_121863928.1">
    <property type="nucleotide sequence ID" value="NZ_RDEX01000001.1"/>
</dbReference>
<keyword evidence="1" id="KW-1133">Transmembrane helix</keyword>
<evidence type="ECO:0000313" key="3">
    <source>
        <dbReference type="Proteomes" id="UP000277871"/>
    </source>
</evidence>
<gene>
    <name evidence="2" type="ORF">EAE32_01260</name>
</gene>
<evidence type="ECO:0000256" key="1">
    <source>
        <dbReference type="SAM" id="Phobius"/>
    </source>
</evidence>
<feature type="transmembrane region" description="Helical" evidence="1">
    <location>
        <begin position="80"/>
        <end position="102"/>
    </location>
</feature>
<sequence>MITSGRRPSTGRKLFWAGGVSLVLTVAFFFGGFALGNSFGPRAAMSVMLTGLVLSVIASLTTGVVAVAGTLSFPALRGRFVALLVLAILCSPLLWLLCIVALS</sequence>
<dbReference type="AlphaFoldDB" id="A0A3L9L4G4"/>
<dbReference type="EMBL" id="RDEX01000001">
    <property type="protein sequence ID" value="RLY93906.1"/>
    <property type="molecule type" value="Genomic_DNA"/>
</dbReference>
<proteinExistence type="predicted"/>
<protein>
    <recommendedName>
        <fullName evidence="4">Major facilitator superfamily (MFS) profile domain-containing protein</fullName>
    </recommendedName>
</protein>
<keyword evidence="1" id="KW-0812">Transmembrane</keyword>
<reference evidence="2 3" key="1">
    <citation type="submission" date="2018-10" db="EMBL/GenBank/DDBJ databases">
        <title>Kocuria tytonicola, new bacteria from the preen glands of American barn owls (Tyto furcata).</title>
        <authorList>
            <person name="Braun M.S."/>
            <person name="Wang E."/>
            <person name="Zimmermann S."/>
            <person name="Boutin S."/>
            <person name="Wagner H."/>
            <person name="Wink M."/>
        </authorList>
    </citation>
    <scope>NUCLEOTIDE SEQUENCE [LARGE SCALE GENOMIC DNA]</scope>
    <source>
        <strain evidence="2 3">473</strain>
    </source>
</reference>
<feature type="transmembrane region" description="Helical" evidence="1">
    <location>
        <begin position="14"/>
        <end position="35"/>
    </location>
</feature>
<accession>A0A3L9L4G4</accession>
<name>A0A3L9L4G4_9MICC</name>
<dbReference type="Proteomes" id="UP000277871">
    <property type="component" value="Unassembled WGS sequence"/>
</dbReference>
<comment type="caution">
    <text evidence="2">The sequence shown here is derived from an EMBL/GenBank/DDBJ whole genome shotgun (WGS) entry which is preliminary data.</text>
</comment>
<keyword evidence="1" id="KW-0472">Membrane</keyword>
<feature type="transmembrane region" description="Helical" evidence="1">
    <location>
        <begin position="47"/>
        <end position="68"/>
    </location>
</feature>
<organism evidence="2 3">
    <name type="scientific">Kocuria tytonicola</name>
    <dbReference type="NCBI Taxonomy" id="2055946"/>
    <lineage>
        <taxon>Bacteria</taxon>
        <taxon>Bacillati</taxon>
        <taxon>Actinomycetota</taxon>
        <taxon>Actinomycetes</taxon>
        <taxon>Micrococcales</taxon>
        <taxon>Micrococcaceae</taxon>
        <taxon>Kocuria</taxon>
    </lineage>
</organism>
<evidence type="ECO:0008006" key="4">
    <source>
        <dbReference type="Google" id="ProtNLM"/>
    </source>
</evidence>